<dbReference type="Proteomes" id="UP001732700">
    <property type="component" value="Chromosome 2A"/>
</dbReference>
<evidence type="ECO:0000313" key="2">
    <source>
        <dbReference type="Proteomes" id="UP001732700"/>
    </source>
</evidence>
<sequence>MTDLGAPMSMKRKGVEVVACHGFAIFLDPKRIKLQDGKIHDVMEEDEPLAHVTAPAIVHDKVNIISGCKSSEPPSESSEDQDTALAPTEVETDTLQLQPCQNAHFFSGFF</sequence>
<name>A0ACD5UIT9_AVESA</name>
<organism evidence="1 2">
    <name type="scientific">Avena sativa</name>
    <name type="common">Oat</name>
    <dbReference type="NCBI Taxonomy" id="4498"/>
    <lineage>
        <taxon>Eukaryota</taxon>
        <taxon>Viridiplantae</taxon>
        <taxon>Streptophyta</taxon>
        <taxon>Embryophyta</taxon>
        <taxon>Tracheophyta</taxon>
        <taxon>Spermatophyta</taxon>
        <taxon>Magnoliopsida</taxon>
        <taxon>Liliopsida</taxon>
        <taxon>Poales</taxon>
        <taxon>Poaceae</taxon>
        <taxon>BOP clade</taxon>
        <taxon>Pooideae</taxon>
        <taxon>Poodae</taxon>
        <taxon>Poeae</taxon>
        <taxon>Poeae Chloroplast Group 1 (Aveneae type)</taxon>
        <taxon>Aveninae</taxon>
        <taxon>Avena</taxon>
    </lineage>
</organism>
<accession>A0ACD5UIT9</accession>
<dbReference type="EnsemblPlants" id="AVESA.00010b.r2.2AG0254790.1">
    <property type="protein sequence ID" value="AVESA.00010b.r2.2AG0254790.1.CDS"/>
    <property type="gene ID" value="AVESA.00010b.r2.2AG0254790"/>
</dbReference>
<evidence type="ECO:0000313" key="1">
    <source>
        <dbReference type="EnsemblPlants" id="AVESA.00010b.r2.2AG0254790.1.CDS"/>
    </source>
</evidence>
<reference evidence="1" key="2">
    <citation type="submission" date="2025-09" db="UniProtKB">
        <authorList>
            <consortium name="EnsemblPlants"/>
        </authorList>
    </citation>
    <scope>IDENTIFICATION</scope>
</reference>
<keyword evidence="2" id="KW-1185">Reference proteome</keyword>
<protein>
    <submittedName>
        <fullName evidence="1">Uncharacterized protein</fullName>
    </submittedName>
</protein>
<reference evidence="1" key="1">
    <citation type="submission" date="2021-05" db="EMBL/GenBank/DDBJ databases">
        <authorList>
            <person name="Scholz U."/>
            <person name="Mascher M."/>
            <person name="Fiebig A."/>
        </authorList>
    </citation>
    <scope>NUCLEOTIDE SEQUENCE [LARGE SCALE GENOMIC DNA]</scope>
</reference>
<proteinExistence type="predicted"/>